<dbReference type="AlphaFoldDB" id="A0A452RDF5"/>
<dbReference type="GeneTree" id="ENSGT00940000159617"/>
<evidence type="ECO:0000313" key="4">
    <source>
        <dbReference type="Proteomes" id="UP000291022"/>
    </source>
</evidence>
<proteinExistence type="predicted"/>
<evidence type="ECO:0000256" key="1">
    <source>
        <dbReference type="ARBA" id="ARBA00022884"/>
    </source>
</evidence>
<evidence type="ECO:0000256" key="2">
    <source>
        <dbReference type="SAM" id="MobiDB-lite"/>
    </source>
</evidence>
<name>A0A452RDF5_URSAM</name>
<dbReference type="STRING" id="9643.ENSUAMP00000016756"/>
<dbReference type="Gene3D" id="3.30.70.330">
    <property type="match status" value="1"/>
</dbReference>
<sequence length="210" mass="22453">MALCGDTYGSLTPRECALQTQIPVQTPFVSGVPLGLRGSLIKLTSKQSVGFVSFDSCLEAEVAKNALNGIHFDPEIPQTLGLELAKATAKMAENKLAETPRPGTPLPSSVPRSLPGTSRVRPCSPCPTFPCRASLRARMHGLPPSEATPGAGRPARSVLPGWKNKIKISKLKKQKRKPIEPQENAGRGAATCSICHQPYNNSNNNDNISF</sequence>
<reference evidence="4" key="1">
    <citation type="submission" date="2016-06" db="EMBL/GenBank/DDBJ databases">
        <title>De novo assembly and RNA-Seq shows season-dependent expression and editing in black bear kidneys.</title>
        <authorList>
            <person name="Korstanje R."/>
            <person name="Srivastava A."/>
            <person name="Sarsani V.K."/>
            <person name="Sheehan S.M."/>
            <person name="Seger R.L."/>
            <person name="Barter M.E."/>
            <person name="Lindqvist C."/>
            <person name="Brody L.C."/>
            <person name="Mullikin J.C."/>
        </authorList>
    </citation>
    <scope>NUCLEOTIDE SEQUENCE [LARGE SCALE GENOMIC DNA]</scope>
</reference>
<accession>A0A452RDF5</accession>
<dbReference type="Ensembl" id="ENSUAMT00000018760.1">
    <property type="protein sequence ID" value="ENSUAMP00000016756.1"/>
    <property type="gene ID" value="ENSUAMG00000013318.1"/>
</dbReference>
<keyword evidence="4" id="KW-1185">Reference proteome</keyword>
<feature type="region of interest" description="Disordered" evidence="2">
    <location>
        <begin position="94"/>
        <end position="119"/>
    </location>
</feature>
<protein>
    <recommendedName>
        <fullName evidence="5">RRM domain-containing protein</fullName>
    </recommendedName>
</protein>
<evidence type="ECO:0008006" key="5">
    <source>
        <dbReference type="Google" id="ProtNLM"/>
    </source>
</evidence>
<evidence type="ECO:0000313" key="3">
    <source>
        <dbReference type="Ensembl" id="ENSUAMP00000016756.1"/>
    </source>
</evidence>
<dbReference type="Proteomes" id="UP000291022">
    <property type="component" value="Unassembled WGS sequence"/>
</dbReference>
<keyword evidence="1" id="KW-0694">RNA-binding</keyword>
<reference evidence="3" key="2">
    <citation type="submission" date="2025-08" db="UniProtKB">
        <authorList>
            <consortium name="Ensembl"/>
        </authorList>
    </citation>
    <scope>IDENTIFICATION</scope>
</reference>
<reference evidence="3" key="3">
    <citation type="submission" date="2025-09" db="UniProtKB">
        <authorList>
            <consortium name="Ensembl"/>
        </authorList>
    </citation>
    <scope>IDENTIFICATION</scope>
</reference>
<dbReference type="InterPro" id="IPR012677">
    <property type="entry name" value="Nucleotide-bd_a/b_plait_sf"/>
</dbReference>
<dbReference type="GO" id="GO:0003723">
    <property type="term" value="F:RNA binding"/>
    <property type="evidence" value="ECO:0007669"/>
    <property type="project" value="UniProtKB-KW"/>
</dbReference>
<organism evidence="3 4">
    <name type="scientific">Ursus americanus</name>
    <name type="common">American black bear</name>
    <name type="synonym">Euarctos americanus</name>
    <dbReference type="NCBI Taxonomy" id="9643"/>
    <lineage>
        <taxon>Eukaryota</taxon>
        <taxon>Metazoa</taxon>
        <taxon>Chordata</taxon>
        <taxon>Craniata</taxon>
        <taxon>Vertebrata</taxon>
        <taxon>Euteleostomi</taxon>
        <taxon>Mammalia</taxon>
        <taxon>Eutheria</taxon>
        <taxon>Laurasiatheria</taxon>
        <taxon>Carnivora</taxon>
        <taxon>Caniformia</taxon>
        <taxon>Ursidae</taxon>
        <taxon>Ursus</taxon>
    </lineage>
</organism>
<dbReference type="PANTHER" id="PTHR10501">
    <property type="entry name" value="U1 SMALL NUCLEAR RIBONUCLEOPROTEIN A/U2 SMALL NUCLEAR RIBONUCLEOPROTEIN B"/>
    <property type="match status" value="1"/>
</dbReference>